<dbReference type="SUPFAM" id="SSF161098">
    <property type="entry name" value="MetI-like"/>
    <property type="match status" value="1"/>
</dbReference>
<evidence type="ECO:0000313" key="10">
    <source>
        <dbReference type="Proteomes" id="UP000483035"/>
    </source>
</evidence>
<evidence type="ECO:0000256" key="6">
    <source>
        <dbReference type="ARBA" id="ARBA00023136"/>
    </source>
</evidence>
<feature type="transmembrane region" description="Helical" evidence="7">
    <location>
        <begin position="125"/>
        <end position="146"/>
    </location>
</feature>
<sequence>MTQVVSPDTSNAMPPAEHEPLSVRALPVIKHAILIVLLVLFLMPLVWLLITAFKPYSELFVSPPSILPKAPTLVNFADGWAIGGGKGIGDSLIVSTISTVLCLLLGYPAAHALARHFPPHGQLSFTILSLRMMPPIVPVIGFYLMFQELSLFDTYTGLIIVYTFMNLPLVIWLLAEFIRQIPKTYEEAARIDGAPWYRLFLDVLLPLSAPAILTAGILAMIFAWNEFLFALVLTGENVITLPKALASFFLFQQPNWGQLGAIGIVAIAPLLVVSYYMQRFLIRSFSAGNGGR</sequence>
<evidence type="ECO:0000256" key="2">
    <source>
        <dbReference type="ARBA" id="ARBA00022448"/>
    </source>
</evidence>
<evidence type="ECO:0000256" key="4">
    <source>
        <dbReference type="ARBA" id="ARBA00022692"/>
    </source>
</evidence>
<dbReference type="Proteomes" id="UP000483035">
    <property type="component" value="Unassembled WGS sequence"/>
</dbReference>
<dbReference type="PROSITE" id="PS50928">
    <property type="entry name" value="ABC_TM1"/>
    <property type="match status" value="1"/>
</dbReference>
<dbReference type="EMBL" id="WUEY01000020">
    <property type="protein sequence ID" value="NEI73648.1"/>
    <property type="molecule type" value="Genomic_DNA"/>
</dbReference>
<evidence type="ECO:0000256" key="3">
    <source>
        <dbReference type="ARBA" id="ARBA00022475"/>
    </source>
</evidence>
<dbReference type="InterPro" id="IPR000515">
    <property type="entry name" value="MetI-like"/>
</dbReference>
<dbReference type="InterPro" id="IPR050901">
    <property type="entry name" value="BP-dep_ABC_trans_perm"/>
</dbReference>
<keyword evidence="6 7" id="KW-0472">Membrane</keyword>
<feature type="transmembrane region" description="Helical" evidence="7">
    <location>
        <begin position="158"/>
        <end position="178"/>
    </location>
</feature>
<feature type="transmembrane region" description="Helical" evidence="7">
    <location>
        <begin position="256"/>
        <end position="277"/>
    </location>
</feature>
<dbReference type="Gene3D" id="1.10.3720.10">
    <property type="entry name" value="MetI-like"/>
    <property type="match status" value="1"/>
</dbReference>
<keyword evidence="3" id="KW-1003">Cell membrane</keyword>
<comment type="subcellular location">
    <subcellularLocation>
        <location evidence="1 7">Cell membrane</location>
        <topology evidence="1 7">Multi-pass membrane protein</topology>
    </subcellularLocation>
</comment>
<dbReference type="Pfam" id="PF00528">
    <property type="entry name" value="BPD_transp_1"/>
    <property type="match status" value="1"/>
</dbReference>
<keyword evidence="5 7" id="KW-1133">Transmembrane helix</keyword>
<organism evidence="9 10">
    <name type="scientific">Rhizobium lusitanum</name>
    <dbReference type="NCBI Taxonomy" id="293958"/>
    <lineage>
        <taxon>Bacteria</taxon>
        <taxon>Pseudomonadati</taxon>
        <taxon>Pseudomonadota</taxon>
        <taxon>Alphaproteobacteria</taxon>
        <taxon>Hyphomicrobiales</taxon>
        <taxon>Rhizobiaceae</taxon>
        <taxon>Rhizobium/Agrobacterium group</taxon>
        <taxon>Rhizobium</taxon>
    </lineage>
</organism>
<evidence type="ECO:0000313" key="9">
    <source>
        <dbReference type="EMBL" id="NEI73648.1"/>
    </source>
</evidence>
<dbReference type="AlphaFoldDB" id="A0A6L9UG97"/>
<dbReference type="PANTHER" id="PTHR32243:SF18">
    <property type="entry name" value="INNER MEMBRANE ABC TRANSPORTER PERMEASE PROTEIN YCJP"/>
    <property type="match status" value="1"/>
</dbReference>
<feature type="transmembrane region" description="Helical" evidence="7">
    <location>
        <begin position="32"/>
        <end position="53"/>
    </location>
</feature>
<dbReference type="GO" id="GO:0005886">
    <property type="term" value="C:plasma membrane"/>
    <property type="evidence" value="ECO:0007669"/>
    <property type="project" value="UniProtKB-SubCell"/>
</dbReference>
<comment type="similarity">
    <text evidence="7">Belongs to the binding-protein-dependent transport system permease family.</text>
</comment>
<dbReference type="RefSeq" id="WP_163992169.1">
    <property type="nucleotide sequence ID" value="NZ_WUEY01000020.1"/>
</dbReference>
<dbReference type="CDD" id="cd06261">
    <property type="entry name" value="TM_PBP2"/>
    <property type="match status" value="1"/>
</dbReference>
<dbReference type="InterPro" id="IPR035906">
    <property type="entry name" value="MetI-like_sf"/>
</dbReference>
<reference evidence="9 10" key="1">
    <citation type="submission" date="2019-12" db="EMBL/GenBank/DDBJ databases">
        <title>Rhizobium genotypes associated with high levels of biological nitrogen fixation by grain legumes in a temperate-maritime cropping system.</title>
        <authorList>
            <person name="Maluk M."/>
            <person name="Francesc Ferrando Molina F."/>
            <person name="Lopez Del Egido L."/>
            <person name="Lafos M."/>
            <person name="Langarica-Fuentes A."/>
            <person name="Gebre Yohannes G."/>
            <person name="Young M.W."/>
            <person name="Martin P."/>
            <person name="Gantlett R."/>
            <person name="Kenicer G."/>
            <person name="Hawes C."/>
            <person name="Begg G.S."/>
            <person name="Quilliam R.S."/>
            <person name="Squire G.R."/>
            <person name="Poole P.S."/>
            <person name="Young P.W."/>
            <person name="Iannetta P.M."/>
            <person name="James E.K."/>
        </authorList>
    </citation>
    <scope>NUCLEOTIDE SEQUENCE [LARGE SCALE GENOMIC DNA]</scope>
    <source>
        <strain evidence="9 10">JHI1118</strain>
    </source>
</reference>
<evidence type="ECO:0000256" key="7">
    <source>
        <dbReference type="RuleBase" id="RU363032"/>
    </source>
</evidence>
<feature type="domain" description="ABC transmembrane type-1" evidence="8">
    <location>
        <begin position="88"/>
        <end position="277"/>
    </location>
</feature>
<feature type="transmembrane region" description="Helical" evidence="7">
    <location>
        <begin position="92"/>
        <end position="113"/>
    </location>
</feature>
<dbReference type="GO" id="GO:0055085">
    <property type="term" value="P:transmembrane transport"/>
    <property type="evidence" value="ECO:0007669"/>
    <property type="project" value="InterPro"/>
</dbReference>
<feature type="transmembrane region" description="Helical" evidence="7">
    <location>
        <begin position="199"/>
        <end position="224"/>
    </location>
</feature>
<name>A0A6L9UG97_9HYPH</name>
<evidence type="ECO:0000256" key="5">
    <source>
        <dbReference type="ARBA" id="ARBA00022989"/>
    </source>
</evidence>
<keyword evidence="2 7" id="KW-0813">Transport</keyword>
<accession>A0A6L9UG97</accession>
<evidence type="ECO:0000259" key="8">
    <source>
        <dbReference type="PROSITE" id="PS50928"/>
    </source>
</evidence>
<evidence type="ECO:0000256" key="1">
    <source>
        <dbReference type="ARBA" id="ARBA00004651"/>
    </source>
</evidence>
<dbReference type="PANTHER" id="PTHR32243">
    <property type="entry name" value="MALTOSE TRANSPORT SYSTEM PERMEASE-RELATED"/>
    <property type="match status" value="1"/>
</dbReference>
<gene>
    <name evidence="9" type="ORF">GR212_29270</name>
</gene>
<comment type="caution">
    <text evidence="9">The sequence shown here is derived from an EMBL/GenBank/DDBJ whole genome shotgun (WGS) entry which is preliminary data.</text>
</comment>
<keyword evidence="4 7" id="KW-0812">Transmembrane</keyword>
<proteinExistence type="inferred from homology"/>
<protein>
    <submittedName>
        <fullName evidence="9">ABC transporter permease subunit</fullName>
    </submittedName>
</protein>